<evidence type="ECO:0000256" key="2">
    <source>
        <dbReference type="SAM" id="SignalP"/>
    </source>
</evidence>
<evidence type="ECO:0000313" key="4">
    <source>
        <dbReference type="Proteomes" id="UP001153076"/>
    </source>
</evidence>
<feature type="coiled-coil region" evidence="1">
    <location>
        <begin position="181"/>
        <end position="208"/>
    </location>
</feature>
<proteinExistence type="predicted"/>
<dbReference type="OrthoDB" id="1433100at2759"/>
<dbReference type="EMBL" id="JAKOGI010001949">
    <property type="protein sequence ID" value="KAJ8423510.1"/>
    <property type="molecule type" value="Genomic_DNA"/>
</dbReference>
<organism evidence="3 4">
    <name type="scientific">Carnegiea gigantea</name>
    <dbReference type="NCBI Taxonomy" id="171969"/>
    <lineage>
        <taxon>Eukaryota</taxon>
        <taxon>Viridiplantae</taxon>
        <taxon>Streptophyta</taxon>
        <taxon>Embryophyta</taxon>
        <taxon>Tracheophyta</taxon>
        <taxon>Spermatophyta</taxon>
        <taxon>Magnoliopsida</taxon>
        <taxon>eudicotyledons</taxon>
        <taxon>Gunneridae</taxon>
        <taxon>Pentapetalae</taxon>
        <taxon>Caryophyllales</taxon>
        <taxon>Cactineae</taxon>
        <taxon>Cactaceae</taxon>
        <taxon>Cactoideae</taxon>
        <taxon>Echinocereeae</taxon>
        <taxon>Carnegiea</taxon>
    </lineage>
</organism>
<keyword evidence="4" id="KW-1185">Reference proteome</keyword>
<reference evidence="3" key="1">
    <citation type="submission" date="2022-04" db="EMBL/GenBank/DDBJ databases">
        <title>Carnegiea gigantea Genome sequencing and assembly v2.</title>
        <authorList>
            <person name="Copetti D."/>
            <person name="Sanderson M.J."/>
            <person name="Burquez A."/>
            <person name="Wojciechowski M.F."/>
        </authorList>
    </citation>
    <scope>NUCLEOTIDE SEQUENCE</scope>
    <source>
        <strain evidence="3">SGP5-SGP5p</strain>
        <tissue evidence="3">Aerial part</tissue>
    </source>
</reference>
<name>A0A9Q1GQY0_9CARY</name>
<keyword evidence="1" id="KW-0175">Coiled coil</keyword>
<dbReference type="AlphaFoldDB" id="A0A9Q1GQY0"/>
<evidence type="ECO:0000313" key="3">
    <source>
        <dbReference type="EMBL" id="KAJ8423510.1"/>
    </source>
</evidence>
<gene>
    <name evidence="3" type="ORF">Cgig2_030222</name>
</gene>
<evidence type="ECO:0000256" key="1">
    <source>
        <dbReference type="SAM" id="Coils"/>
    </source>
</evidence>
<sequence>MSKDLERLGLLFVWDVGALVLVRYNEATEYRCASSGEKMEGSKEQYDERKRVPVEVKGRYKRRKAAGDGVVIGDDPGWGSLLGPLHVEAIKGTLLKRILQYQPFGLRRELTLAFVRQWVPSTGKRVKFDGKEVSDDFGRMVMEHMAEAIVAEAGKWKCQKEWRRSLTGLDRVQDPLLYRDLRLEKENRKSLDREAEKLASHVHDLEGRLQKYEHISKYLQPNDAPTAADDEQGCQLLTMFVG</sequence>
<dbReference type="Proteomes" id="UP001153076">
    <property type="component" value="Unassembled WGS sequence"/>
</dbReference>
<feature type="signal peptide" evidence="2">
    <location>
        <begin position="1"/>
        <end position="27"/>
    </location>
</feature>
<accession>A0A9Q1GQY0</accession>
<feature type="chain" id="PRO_5040274254" evidence="2">
    <location>
        <begin position="28"/>
        <end position="242"/>
    </location>
</feature>
<comment type="caution">
    <text evidence="3">The sequence shown here is derived from an EMBL/GenBank/DDBJ whole genome shotgun (WGS) entry which is preliminary data.</text>
</comment>
<protein>
    <submittedName>
        <fullName evidence="3">Uncharacterized protein</fullName>
    </submittedName>
</protein>
<keyword evidence="2" id="KW-0732">Signal</keyword>